<reference evidence="1" key="1">
    <citation type="journal article" date="2014" name="Int. J. Syst. Evol. Microbiol.">
        <title>Complete genome sequence of Corynebacterium casei LMG S-19264T (=DSM 44701T), isolated from a smear-ripened cheese.</title>
        <authorList>
            <consortium name="US DOE Joint Genome Institute (JGI-PGF)"/>
            <person name="Walter F."/>
            <person name="Albersmeier A."/>
            <person name="Kalinowski J."/>
            <person name="Ruckert C."/>
        </authorList>
    </citation>
    <scope>NUCLEOTIDE SEQUENCE</scope>
    <source>
        <strain evidence="1">VKM Ac-1401</strain>
    </source>
</reference>
<dbReference type="EMBL" id="BSEN01000006">
    <property type="protein sequence ID" value="GLJ76160.1"/>
    <property type="molecule type" value="Genomic_DNA"/>
</dbReference>
<accession>A0A9W6H925</accession>
<evidence type="ECO:0000313" key="2">
    <source>
        <dbReference type="Proteomes" id="UP001142372"/>
    </source>
</evidence>
<organism evidence="1 2">
    <name type="scientific">Leifsonia poae</name>
    <dbReference type="NCBI Taxonomy" id="110933"/>
    <lineage>
        <taxon>Bacteria</taxon>
        <taxon>Bacillati</taxon>
        <taxon>Actinomycetota</taxon>
        <taxon>Actinomycetes</taxon>
        <taxon>Micrococcales</taxon>
        <taxon>Microbacteriaceae</taxon>
        <taxon>Leifsonia</taxon>
    </lineage>
</organism>
<sequence length="89" mass="10160">MSMTHATDIVSVWTDNGRPTRIVWRGTRYVVTDQPTPLLRDTWHDALTHPAGRIFGWRFQGCSVADGDVRMFDVRPAADGGWELLRTYV</sequence>
<dbReference type="Proteomes" id="UP001142372">
    <property type="component" value="Unassembled WGS sequence"/>
</dbReference>
<proteinExistence type="predicted"/>
<dbReference type="RefSeq" id="WP_271176822.1">
    <property type="nucleotide sequence ID" value="NZ_BAAAJO010000005.1"/>
</dbReference>
<protein>
    <submittedName>
        <fullName evidence="1">Uncharacterized protein</fullName>
    </submittedName>
</protein>
<comment type="caution">
    <text evidence="1">The sequence shown here is derived from an EMBL/GenBank/DDBJ whole genome shotgun (WGS) entry which is preliminary data.</text>
</comment>
<keyword evidence="2" id="KW-1185">Reference proteome</keyword>
<name>A0A9W6H925_9MICO</name>
<dbReference type="AlphaFoldDB" id="A0A9W6H925"/>
<gene>
    <name evidence="1" type="ORF">GCM10017584_17340</name>
</gene>
<evidence type="ECO:0000313" key="1">
    <source>
        <dbReference type="EMBL" id="GLJ76160.1"/>
    </source>
</evidence>
<reference evidence="1" key="2">
    <citation type="submission" date="2023-01" db="EMBL/GenBank/DDBJ databases">
        <authorList>
            <person name="Sun Q."/>
            <person name="Evtushenko L."/>
        </authorList>
    </citation>
    <scope>NUCLEOTIDE SEQUENCE</scope>
    <source>
        <strain evidence="1">VKM Ac-1401</strain>
    </source>
</reference>